<dbReference type="KEGG" id="sen:SACE_4515"/>
<dbReference type="InterPro" id="IPR038332">
    <property type="entry name" value="PPE_sf"/>
</dbReference>
<evidence type="ECO:0000313" key="2">
    <source>
        <dbReference type="EMBL" id="CAM03784.1"/>
    </source>
</evidence>
<feature type="compositionally biased region" description="Low complexity" evidence="1">
    <location>
        <begin position="566"/>
        <end position="585"/>
    </location>
</feature>
<evidence type="ECO:0000256" key="1">
    <source>
        <dbReference type="SAM" id="MobiDB-lite"/>
    </source>
</evidence>
<accession>A4FIA9</accession>
<feature type="compositionally biased region" description="Basic and acidic residues" evidence="1">
    <location>
        <begin position="418"/>
        <end position="428"/>
    </location>
</feature>
<dbReference type="Proteomes" id="UP000006728">
    <property type="component" value="Chromosome"/>
</dbReference>
<feature type="region of interest" description="Disordered" evidence="1">
    <location>
        <begin position="250"/>
        <end position="429"/>
    </location>
</feature>
<feature type="compositionally biased region" description="Low complexity" evidence="1">
    <location>
        <begin position="293"/>
        <end position="303"/>
    </location>
</feature>
<keyword evidence="3" id="KW-1185">Reference proteome</keyword>
<feature type="compositionally biased region" description="Basic and acidic residues" evidence="1">
    <location>
        <begin position="399"/>
        <end position="408"/>
    </location>
</feature>
<dbReference type="STRING" id="405948.SACE_4515"/>
<dbReference type="SUPFAM" id="SSF140453">
    <property type="entry name" value="EsxAB dimer-like"/>
    <property type="match status" value="1"/>
</dbReference>
<organism evidence="2 3">
    <name type="scientific">Saccharopolyspora erythraea (strain ATCC 11635 / DSM 40517 / JCM 4748 / NBRC 13426 / NCIMB 8594 / NRRL 2338)</name>
    <dbReference type="NCBI Taxonomy" id="405948"/>
    <lineage>
        <taxon>Bacteria</taxon>
        <taxon>Bacillati</taxon>
        <taxon>Actinomycetota</taxon>
        <taxon>Actinomycetes</taxon>
        <taxon>Pseudonocardiales</taxon>
        <taxon>Pseudonocardiaceae</taxon>
        <taxon>Saccharopolyspora</taxon>
    </lineage>
</organism>
<reference evidence="2 3" key="1">
    <citation type="journal article" date="2007" name="Nat. Biotechnol.">
        <title>Complete genome sequence of the erythromycin-producing bacterium Saccharopolyspora erythraea NRRL23338.</title>
        <authorList>
            <person name="Oliynyk M."/>
            <person name="Samborskyy M."/>
            <person name="Lester J.B."/>
            <person name="Mironenko T."/>
            <person name="Scott N."/>
            <person name="Dickens S."/>
            <person name="Haydock S.F."/>
            <person name="Leadlay P.F."/>
        </authorList>
    </citation>
    <scope>NUCLEOTIDE SEQUENCE [LARGE SCALE GENOMIC DNA]</scope>
    <source>
        <strain evidence="3">ATCC 11635 / DSM 40517 / JCM 4748 / NBRC 13426 / NCIMB 8594 / NRRL 2338</strain>
    </source>
</reference>
<dbReference type="AlphaFoldDB" id="A4FIA9"/>
<dbReference type="InterPro" id="IPR036689">
    <property type="entry name" value="ESAT-6-like_sf"/>
</dbReference>
<feature type="compositionally biased region" description="Pro residues" evidence="1">
    <location>
        <begin position="586"/>
        <end position="595"/>
    </location>
</feature>
<dbReference type="RefSeq" id="WP_011874371.1">
    <property type="nucleotide sequence ID" value="NC_009142.1"/>
</dbReference>
<feature type="region of interest" description="Disordered" evidence="1">
    <location>
        <begin position="544"/>
        <end position="667"/>
    </location>
</feature>
<sequence length="667" mass="68201">MTNPLVAQRQDSTQGFSGVPILESVDETRKAIESGDWAAGVLGAVGTGLDALGMALDPFGAILAAGVGWLMEHVGPVSDALDSLTGDPDEIKAHSQTWKNIGAELGAIAGDMAGLVDKDTAAWTGAAAEAYRARSADTGKLITAARSAAEGASSGIATAGEVVGAVRTLVRDIIAELVGHLVSWALQVVATLGIGLTWVVPQVVAEVAKVTAKIADITTKLVKAMQSLMPMLKKLGGSFDEAADALKKIKNNDSTAPPSAKTPPPPKQGLADRPARTSPTGAPPAGGKGPGTGPDTTTPAGADTPPPPKDVGAPRSGPGGGATPPPLFGAPRPPAPPTTRTGRPIVRPSAQNSTPQSAPPPRNVQPQAAPPQSAQPQSVPPHNAPPQKPQVIDASSFKTPDEANKFMQDHFGPVQQINKDKFDSKTPGHDTNCGNCTVATAHTIKTGQPYRVDPAKPMGLDDVANGSVPHGSSGKFQPFPGGYDQLSQDVANQPPGFVASVAARWPNEEVGHFFNVVKHPNGAVVYLDGQSGMPADISKKPSELYAMDYPNAPTNVSQTPAPQPNAPGATPNAPAVDTNVPAARPDTPPAQPQAPPASQQTPAPHHDLDVQMADADSPASRPGTPPAVDQDVPMSDAGGPSTSSDGDVPMEDAGSPRPSVDEDDLIE</sequence>
<dbReference type="EMBL" id="AM420293">
    <property type="protein sequence ID" value="CAM03784.1"/>
    <property type="molecule type" value="Genomic_DNA"/>
</dbReference>
<evidence type="ECO:0000313" key="3">
    <source>
        <dbReference type="Proteomes" id="UP000006728"/>
    </source>
</evidence>
<gene>
    <name evidence="2" type="ordered locus">SACE_4515</name>
</gene>
<feature type="compositionally biased region" description="Pro residues" evidence="1">
    <location>
        <begin position="323"/>
        <end position="337"/>
    </location>
</feature>
<dbReference type="Pfam" id="PF15644">
    <property type="entry name" value="Gln_amidase"/>
    <property type="match status" value="1"/>
</dbReference>
<feature type="compositionally biased region" description="Low complexity" evidence="1">
    <location>
        <begin position="364"/>
        <end position="377"/>
    </location>
</feature>
<dbReference type="eggNOG" id="COG3209">
    <property type="taxonomic scope" value="Bacteria"/>
</dbReference>
<feature type="compositionally biased region" description="Pro residues" evidence="1">
    <location>
        <begin position="378"/>
        <end position="388"/>
    </location>
</feature>
<proteinExistence type="predicted"/>
<dbReference type="HOGENOM" id="CLU_411540_0_0_11"/>
<protein>
    <submittedName>
        <fullName evidence="2">Uncharacterized protein</fullName>
    </submittedName>
</protein>
<dbReference type="Gene3D" id="1.20.1260.20">
    <property type="entry name" value="PPE superfamily"/>
    <property type="match status" value="1"/>
</dbReference>
<name>A4FIA9_SACEN</name>
<dbReference type="InterPro" id="IPR028908">
    <property type="entry name" value="Tox-PL_dom"/>
</dbReference>